<comment type="caution">
    <text evidence="9">The sequence shown here is derived from an EMBL/GenBank/DDBJ whole genome shotgun (WGS) entry which is preliminary data.</text>
</comment>
<keyword evidence="3" id="KW-0297">G-protein coupled receptor</keyword>
<evidence type="ECO:0000313" key="10">
    <source>
        <dbReference type="Proteomes" id="UP000678393"/>
    </source>
</evidence>
<dbReference type="Gene3D" id="4.10.400.10">
    <property type="entry name" value="Low-density Lipoprotein Receptor"/>
    <property type="match status" value="1"/>
</dbReference>
<evidence type="ECO:0000256" key="5">
    <source>
        <dbReference type="ARBA" id="ARBA00023170"/>
    </source>
</evidence>
<gene>
    <name evidence="9" type="ORF">CUNI_LOCUS1180</name>
</gene>
<dbReference type="PROSITE" id="PS50068">
    <property type="entry name" value="LDLRA_2"/>
    <property type="match status" value="1"/>
</dbReference>
<dbReference type="SUPFAM" id="SSF52058">
    <property type="entry name" value="L domain-like"/>
    <property type="match status" value="1"/>
</dbReference>
<dbReference type="InterPro" id="IPR002172">
    <property type="entry name" value="LDrepeatLR_classA_rpt"/>
</dbReference>
<organism evidence="9 10">
    <name type="scientific">Candidula unifasciata</name>
    <dbReference type="NCBI Taxonomy" id="100452"/>
    <lineage>
        <taxon>Eukaryota</taxon>
        <taxon>Metazoa</taxon>
        <taxon>Spiralia</taxon>
        <taxon>Lophotrochozoa</taxon>
        <taxon>Mollusca</taxon>
        <taxon>Gastropoda</taxon>
        <taxon>Heterobranchia</taxon>
        <taxon>Euthyneura</taxon>
        <taxon>Panpulmonata</taxon>
        <taxon>Eupulmonata</taxon>
        <taxon>Stylommatophora</taxon>
        <taxon>Helicina</taxon>
        <taxon>Helicoidea</taxon>
        <taxon>Geomitridae</taxon>
        <taxon>Candidula</taxon>
    </lineage>
</organism>
<dbReference type="SUPFAM" id="SSF57424">
    <property type="entry name" value="LDL receptor-like module"/>
    <property type="match status" value="1"/>
</dbReference>
<dbReference type="OrthoDB" id="6154043at2759"/>
<dbReference type="InterPro" id="IPR001611">
    <property type="entry name" value="Leu-rich_rpt"/>
</dbReference>
<dbReference type="GO" id="GO:0005886">
    <property type="term" value="C:plasma membrane"/>
    <property type="evidence" value="ECO:0007669"/>
    <property type="project" value="UniProtKB-SubCell"/>
</dbReference>
<protein>
    <submittedName>
        <fullName evidence="9">Uncharacterized protein</fullName>
    </submittedName>
</protein>
<feature type="disulfide bond" evidence="7">
    <location>
        <begin position="12"/>
        <end position="24"/>
    </location>
</feature>
<dbReference type="GO" id="GO:0009755">
    <property type="term" value="P:hormone-mediated signaling pathway"/>
    <property type="evidence" value="ECO:0007669"/>
    <property type="project" value="TreeGrafter"/>
</dbReference>
<dbReference type="CDD" id="cd00112">
    <property type="entry name" value="LDLa"/>
    <property type="match status" value="1"/>
</dbReference>
<reference evidence="9" key="1">
    <citation type="submission" date="2021-04" db="EMBL/GenBank/DDBJ databases">
        <authorList>
            <consortium name="Molecular Ecology Group"/>
        </authorList>
    </citation>
    <scope>NUCLEOTIDE SEQUENCE</scope>
</reference>
<evidence type="ECO:0000256" key="4">
    <source>
        <dbReference type="ARBA" id="ARBA00023157"/>
    </source>
</evidence>
<keyword evidence="4 7" id="KW-1015">Disulfide bond</keyword>
<keyword evidence="5" id="KW-0675">Receptor</keyword>
<sequence>MSHLRDCENFQCGHGYVKCYSSYCMPHYYLRDGRADCPTGEDEQLFYTGPCTGHFACWDSNICLHPHLVCDFPYDDVELGCCYDCLEGFGLFLLNATGAVLNLKILILSKCNISELSLPLLYNYPQFIIETLDISYNKFKVFATDEYNYFYKQIIYLNISHNRQLKSMRNFRFSSLEIFDLSFTSLSHLNDSVFAQLPRLKHLNLGNSLISKFRRQYFSPKLTLQTLDLRGILTQDLDDYLFHNLTISQALYSDLFQICCPQIQELVISPRSCIAPLNTDPFSSCGNLLGLDIQRFLLWIVATLAVLGNVTVIVYRKIWDGSVLQTGYGLFVTNLGVSDFII</sequence>
<dbReference type="GO" id="GO:0008528">
    <property type="term" value="F:G protein-coupled peptide receptor activity"/>
    <property type="evidence" value="ECO:0007669"/>
    <property type="project" value="TreeGrafter"/>
</dbReference>
<keyword evidence="8" id="KW-1133">Transmembrane helix</keyword>
<dbReference type="EMBL" id="CAJHNH020000141">
    <property type="protein sequence ID" value="CAG5115622.1"/>
    <property type="molecule type" value="Genomic_DNA"/>
</dbReference>
<dbReference type="PANTHER" id="PTHR24372">
    <property type="entry name" value="GLYCOPROTEIN HORMONE RECEPTOR"/>
    <property type="match status" value="1"/>
</dbReference>
<dbReference type="Proteomes" id="UP000678393">
    <property type="component" value="Unassembled WGS sequence"/>
</dbReference>
<dbReference type="GO" id="GO:0007189">
    <property type="term" value="P:adenylate cyclase-activating G protein-coupled receptor signaling pathway"/>
    <property type="evidence" value="ECO:0007669"/>
    <property type="project" value="TreeGrafter"/>
</dbReference>
<accession>A0A8S3YJR8</accession>
<dbReference type="InterPro" id="IPR036055">
    <property type="entry name" value="LDL_receptor-like_sf"/>
</dbReference>
<name>A0A8S3YJR8_9EUPU</name>
<evidence type="ECO:0000256" key="1">
    <source>
        <dbReference type="ARBA" id="ARBA00004651"/>
    </source>
</evidence>
<keyword evidence="2" id="KW-1003">Cell membrane</keyword>
<keyword evidence="8" id="KW-0812">Transmembrane</keyword>
<feature type="disulfide bond" evidence="7">
    <location>
        <begin position="19"/>
        <end position="37"/>
    </location>
</feature>
<feature type="transmembrane region" description="Helical" evidence="8">
    <location>
        <begin position="296"/>
        <end position="315"/>
    </location>
</feature>
<evidence type="ECO:0000256" key="7">
    <source>
        <dbReference type="PROSITE-ProRule" id="PRU00124"/>
    </source>
</evidence>
<comment type="subcellular location">
    <subcellularLocation>
        <location evidence="1">Cell membrane</location>
        <topology evidence="1">Multi-pass membrane protein</topology>
    </subcellularLocation>
</comment>
<keyword evidence="8" id="KW-0472">Membrane</keyword>
<proteinExistence type="predicted"/>
<evidence type="ECO:0000256" key="6">
    <source>
        <dbReference type="ARBA" id="ARBA00023224"/>
    </source>
</evidence>
<dbReference type="Pfam" id="PF13855">
    <property type="entry name" value="LRR_8"/>
    <property type="match status" value="1"/>
</dbReference>
<evidence type="ECO:0000313" key="9">
    <source>
        <dbReference type="EMBL" id="CAG5115622.1"/>
    </source>
</evidence>
<comment type="caution">
    <text evidence="7">Lacks conserved residue(s) required for the propagation of feature annotation.</text>
</comment>
<evidence type="ECO:0000256" key="3">
    <source>
        <dbReference type="ARBA" id="ARBA00023040"/>
    </source>
</evidence>
<dbReference type="PANTHER" id="PTHR24372:SF77">
    <property type="entry name" value="G-PROTEIN COUPLED RECEPTORS FAMILY 1 PROFILE DOMAIN-CONTAINING PROTEIN"/>
    <property type="match status" value="1"/>
</dbReference>
<dbReference type="AlphaFoldDB" id="A0A8S3YJR8"/>
<dbReference type="InterPro" id="IPR032675">
    <property type="entry name" value="LRR_dom_sf"/>
</dbReference>
<evidence type="ECO:0000256" key="8">
    <source>
        <dbReference type="SAM" id="Phobius"/>
    </source>
</evidence>
<keyword evidence="10" id="KW-1185">Reference proteome</keyword>
<keyword evidence="6" id="KW-0807">Transducer</keyword>
<dbReference type="Gene3D" id="3.80.10.10">
    <property type="entry name" value="Ribonuclease Inhibitor"/>
    <property type="match status" value="1"/>
</dbReference>
<evidence type="ECO:0000256" key="2">
    <source>
        <dbReference type="ARBA" id="ARBA00022475"/>
    </source>
</evidence>